<organism evidence="2 3">
    <name type="scientific">Magallana gigas</name>
    <name type="common">Pacific oyster</name>
    <name type="synonym">Crassostrea gigas</name>
    <dbReference type="NCBI Taxonomy" id="29159"/>
    <lineage>
        <taxon>Eukaryota</taxon>
        <taxon>Metazoa</taxon>
        <taxon>Spiralia</taxon>
        <taxon>Lophotrochozoa</taxon>
        <taxon>Mollusca</taxon>
        <taxon>Bivalvia</taxon>
        <taxon>Autobranchia</taxon>
        <taxon>Pteriomorphia</taxon>
        <taxon>Ostreida</taxon>
        <taxon>Ostreoidea</taxon>
        <taxon>Ostreidae</taxon>
        <taxon>Magallana</taxon>
    </lineage>
</organism>
<evidence type="ECO:0000313" key="2">
    <source>
        <dbReference type="EnsemblMetazoa" id="G22003.4:cds"/>
    </source>
</evidence>
<proteinExistence type="predicted"/>
<evidence type="ECO:0000256" key="1">
    <source>
        <dbReference type="SAM" id="MobiDB-lite"/>
    </source>
</evidence>
<accession>A0A8W8K3X5</accession>
<dbReference type="AlphaFoldDB" id="A0A8W8K3X5"/>
<dbReference type="EnsemblMetazoa" id="G22003.4">
    <property type="protein sequence ID" value="G22003.4:cds"/>
    <property type="gene ID" value="G22003"/>
</dbReference>
<evidence type="ECO:0000313" key="3">
    <source>
        <dbReference type="Proteomes" id="UP000005408"/>
    </source>
</evidence>
<reference evidence="2" key="1">
    <citation type="submission" date="2022-08" db="UniProtKB">
        <authorList>
            <consortium name="EnsemblMetazoa"/>
        </authorList>
    </citation>
    <scope>IDENTIFICATION</scope>
    <source>
        <strain evidence="2">05x7-T-G4-1.051#20</strain>
    </source>
</reference>
<feature type="compositionally biased region" description="Basic and acidic residues" evidence="1">
    <location>
        <begin position="93"/>
        <end position="107"/>
    </location>
</feature>
<feature type="region of interest" description="Disordered" evidence="1">
    <location>
        <begin position="63"/>
        <end position="153"/>
    </location>
</feature>
<feature type="compositionally biased region" description="Low complexity" evidence="1">
    <location>
        <begin position="75"/>
        <end position="92"/>
    </location>
</feature>
<protein>
    <submittedName>
        <fullName evidence="2">Uncharacterized protein</fullName>
    </submittedName>
</protein>
<dbReference type="Proteomes" id="UP000005408">
    <property type="component" value="Unassembled WGS sequence"/>
</dbReference>
<feature type="compositionally biased region" description="Polar residues" evidence="1">
    <location>
        <begin position="1"/>
        <end position="12"/>
    </location>
</feature>
<keyword evidence="3" id="KW-1185">Reference proteome</keyword>
<sequence>MALNFTSSQTFKHITHGSGRSLDDSFTRSASFRRSKQVKAISNLIHGSSSGVKAMFRTTWTGSADELGRNRMSRSRSPSATPPTSGHSSPSPQRRETFASRSVDRELMPPPSGPARKRREAQSTSEGNPTPEEIPRTISEPSLVKGRGSKTFI</sequence>
<feature type="region of interest" description="Disordered" evidence="1">
    <location>
        <begin position="1"/>
        <end position="25"/>
    </location>
</feature>
<name>A0A8W8K3X5_MAGGI</name>